<dbReference type="PROSITE" id="PS51257">
    <property type="entry name" value="PROKAR_LIPOPROTEIN"/>
    <property type="match status" value="1"/>
</dbReference>
<comment type="caution">
    <text evidence="1">The sequence shown here is derived from an EMBL/GenBank/DDBJ whole genome shotgun (WGS) entry which is preliminary data.</text>
</comment>
<dbReference type="Proteomes" id="UP000235145">
    <property type="component" value="Unassembled WGS sequence"/>
</dbReference>
<sequence length="261" mass="30547">MDRERHTWCMTFFASSLACESVENGIAECSNSVIVDARKKPLLAMFQEIRLYMMERLYNLREEAHKWEGDVCEAALLKMEEFDEDISTWYAVPSGEIPCVHEHLAILYTYKDLKEFINTWFSKSNYMVTYQSNILPVIRSNLWEETDYSKPLPPTTRRMSRRPSVKRMRHVSKHEDKYPQVSSKDLEDEIEVGVVDLVEEGKEVVVGDLEEEVGEVEGFELTLCDFLKDGRLKMMNFKSRTLDEHTKFLDDPMNDFVLICV</sequence>
<keyword evidence="2" id="KW-1185">Reference proteome</keyword>
<dbReference type="PANTHER" id="PTHR31973">
    <property type="entry name" value="POLYPROTEIN, PUTATIVE-RELATED"/>
    <property type="match status" value="1"/>
</dbReference>
<dbReference type="AlphaFoldDB" id="A0A9R1XQ70"/>
<reference evidence="1 2" key="1">
    <citation type="journal article" date="2017" name="Nat. Commun.">
        <title>Genome assembly with in vitro proximity ligation data and whole-genome triplication in lettuce.</title>
        <authorList>
            <person name="Reyes-Chin-Wo S."/>
            <person name="Wang Z."/>
            <person name="Yang X."/>
            <person name="Kozik A."/>
            <person name="Arikit S."/>
            <person name="Song C."/>
            <person name="Xia L."/>
            <person name="Froenicke L."/>
            <person name="Lavelle D.O."/>
            <person name="Truco M.J."/>
            <person name="Xia R."/>
            <person name="Zhu S."/>
            <person name="Xu C."/>
            <person name="Xu H."/>
            <person name="Xu X."/>
            <person name="Cox K."/>
            <person name="Korf I."/>
            <person name="Meyers B.C."/>
            <person name="Michelmore R.W."/>
        </authorList>
    </citation>
    <scope>NUCLEOTIDE SEQUENCE [LARGE SCALE GENOMIC DNA]</scope>
    <source>
        <strain evidence="2">cv. Salinas</strain>
        <tissue evidence="1">Seedlings</tissue>
    </source>
</reference>
<proteinExistence type="predicted"/>
<organism evidence="1 2">
    <name type="scientific">Lactuca sativa</name>
    <name type="common">Garden lettuce</name>
    <dbReference type="NCBI Taxonomy" id="4236"/>
    <lineage>
        <taxon>Eukaryota</taxon>
        <taxon>Viridiplantae</taxon>
        <taxon>Streptophyta</taxon>
        <taxon>Embryophyta</taxon>
        <taxon>Tracheophyta</taxon>
        <taxon>Spermatophyta</taxon>
        <taxon>Magnoliopsida</taxon>
        <taxon>eudicotyledons</taxon>
        <taxon>Gunneridae</taxon>
        <taxon>Pentapetalae</taxon>
        <taxon>asterids</taxon>
        <taxon>campanulids</taxon>
        <taxon>Asterales</taxon>
        <taxon>Asteraceae</taxon>
        <taxon>Cichorioideae</taxon>
        <taxon>Cichorieae</taxon>
        <taxon>Lactucinae</taxon>
        <taxon>Lactuca</taxon>
    </lineage>
</organism>
<protein>
    <submittedName>
        <fullName evidence="1">Uncharacterized protein</fullName>
    </submittedName>
</protein>
<accession>A0A9R1XQ70</accession>
<dbReference type="EMBL" id="NBSK02000003">
    <property type="protein sequence ID" value="KAJ0217819.1"/>
    <property type="molecule type" value="Genomic_DNA"/>
</dbReference>
<name>A0A9R1XQ70_LACSA</name>
<gene>
    <name evidence="1" type="ORF">LSAT_V11C300146930</name>
</gene>
<evidence type="ECO:0000313" key="2">
    <source>
        <dbReference type="Proteomes" id="UP000235145"/>
    </source>
</evidence>
<dbReference type="PANTHER" id="PTHR31973:SF187">
    <property type="entry name" value="MUTATOR TRANSPOSASE MUDRA PROTEIN"/>
    <property type="match status" value="1"/>
</dbReference>
<evidence type="ECO:0000313" key="1">
    <source>
        <dbReference type="EMBL" id="KAJ0217819.1"/>
    </source>
</evidence>